<keyword evidence="12" id="KW-1185">Reference proteome</keyword>
<dbReference type="Gene3D" id="3.40.50.1820">
    <property type="entry name" value="alpha/beta hydrolase"/>
    <property type="match status" value="1"/>
</dbReference>
<evidence type="ECO:0000256" key="8">
    <source>
        <dbReference type="ARBA" id="ARBA00023157"/>
    </source>
</evidence>
<dbReference type="EC" id="3.4.16.-" evidence="10"/>
<dbReference type="InterPro" id="IPR001563">
    <property type="entry name" value="Peptidase_S10"/>
</dbReference>
<dbReference type="InterPro" id="IPR033124">
    <property type="entry name" value="Ser_caboxypep_his_AS"/>
</dbReference>
<dbReference type="Gene3D" id="6.10.250.940">
    <property type="match status" value="1"/>
</dbReference>
<name>A0AAV1CT06_OLDCO</name>
<dbReference type="GO" id="GO:0005773">
    <property type="term" value="C:vacuole"/>
    <property type="evidence" value="ECO:0007669"/>
    <property type="project" value="TreeGrafter"/>
</dbReference>
<evidence type="ECO:0000256" key="10">
    <source>
        <dbReference type="RuleBase" id="RU361156"/>
    </source>
</evidence>
<feature type="chain" id="PRO_5043087983" description="Carboxypeptidase" evidence="10">
    <location>
        <begin position="24"/>
        <end position="477"/>
    </location>
</feature>
<dbReference type="GO" id="GO:0005576">
    <property type="term" value="C:extracellular region"/>
    <property type="evidence" value="ECO:0007669"/>
    <property type="project" value="UniProtKB-SubCell"/>
</dbReference>
<dbReference type="PANTHER" id="PTHR11802:SF32">
    <property type="entry name" value="SERINE CARBOXYPEPTIDASE-LIKE 29"/>
    <property type="match status" value="1"/>
</dbReference>
<dbReference type="SUPFAM" id="SSF53474">
    <property type="entry name" value="alpha/beta-Hydrolases"/>
    <property type="match status" value="1"/>
</dbReference>
<keyword evidence="6 10" id="KW-0732">Signal</keyword>
<dbReference type="PROSITE" id="PS00131">
    <property type="entry name" value="CARBOXYPEPT_SER_SER"/>
    <property type="match status" value="1"/>
</dbReference>
<comment type="similarity">
    <text evidence="2 10">Belongs to the peptidase S10 family.</text>
</comment>
<evidence type="ECO:0000256" key="9">
    <source>
        <dbReference type="ARBA" id="ARBA00023180"/>
    </source>
</evidence>
<evidence type="ECO:0000313" key="11">
    <source>
        <dbReference type="EMBL" id="CAI9098725.1"/>
    </source>
</evidence>
<dbReference type="EMBL" id="OX459120">
    <property type="protein sequence ID" value="CAI9098725.1"/>
    <property type="molecule type" value="Genomic_DNA"/>
</dbReference>
<dbReference type="Pfam" id="PF00450">
    <property type="entry name" value="Peptidase_S10"/>
    <property type="match status" value="1"/>
</dbReference>
<dbReference type="Gene3D" id="3.40.50.11320">
    <property type="match status" value="1"/>
</dbReference>
<keyword evidence="8" id="KW-1015">Disulfide bond</keyword>
<keyword evidence="9" id="KW-0325">Glycoprotein</keyword>
<evidence type="ECO:0000313" key="12">
    <source>
        <dbReference type="Proteomes" id="UP001161247"/>
    </source>
</evidence>
<dbReference type="GO" id="GO:0004185">
    <property type="term" value="F:serine-type carboxypeptidase activity"/>
    <property type="evidence" value="ECO:0007669"/>
    <property type="project" value="UniProtKB-UniRule"/>
</dbReference>
<keyword evidence="5 10" id="KW-0645">Protease</keyword>
<accession>A0AAV1CT06</accession>
<sequence length="477" mass="53623">MRNLRWVLLVLLISLFSNELKLADCGNDNDADPNAQQNADKVSKLPGQGFSVSFEHYSGFITVNEEAGRALFYWFFEAAEDPASKPVVIWLNGGPGCSSIAYGVGEELGPFHVEKDGKSLYPNPYSWNLAANMLFLDSPVGVGYSYSNTSSDHTTNGDKRTAADSLTFVVKWFERFPQYKGRELYIVGESYGGHYVPQLSQAIVHYNSAKNETIINFKGFMVGNALFDTHYDHVGVFLYLWSSGLISDQTFQQLNQLCDYDSFISPSEPCNNTLDIANREIGNIDQYSLFTPACTDNFSILKRILSRRPNNARKISREYDPCTADYATVYFNLLEVQRALHVHDRGTSFTWQPCNMDVYNTWKDSPASVLDIYHELLQVGVRIWVFSGDTDTVLPVTSTRMSVAALNLPTVGPWRPWYDEEGQVSGWTQQYEKGLNFVTVRGAGHEVPLHRPKQALTLFKSFISGSALPELELMTDA</sequence>
<keyword evidence="7 10" id="KW-0378">Hydrolase</keyword>
<dbReference type="GO" id="GO:0006508">
    <property type="term" value="P:proteolysis"/>
    <property type="evidence" value="ECO:0007669"/>
    <property type="project" value="UniProtKB-KW"/>
</dbReference>
<evidence type="ECO:0000256" key="2">
    <source>
        <dbReference type="ARBA" id="ARBA00009431"/>
    </source>
</evidence>
<reference evidence="11" key="1">
    <citation type="submission" date="2023-03" db="EMBL/GenBank/DDBJ databases">
        <authorList>
            <person name="Julca I."/>
        </authorList>
    </citation>
    <scope>NUCLEOTIDE SEQUENCE</scope>
</reference>
<evidence type="ECO:0000256" key="4">
    <source>
        <dbReference type="ARBA" id="ARBA00022645"/>
    </source>
</evidence>
<evidence type="ECO:0000256" key="7">
    <source>
        <dbReference type="ARBA" id="ARBA00022801"/>
    </source>
</evidence>
<dbReference type="FunFam" id="3.40.50.1820:FF:000013">
    <property type="entry name" value="Carboxypeptidase"/>
    <property type="match status" value="1"/>
</dbReference>
<dbReference type="PRINTS" id="PR00724">
    <property type="entry name" value="CRBOXYPTASEC"/>
</dbReference>
<evidence type="ECO:0000256" key="5">
    <source>
        <dbReference type="ARBA" id="ARBA00022670"/>
    </source>
</evidence>
<feature type="signal peptide" evidence="10">
    <location>
        <begin position="1"/>
        <end position="23"/>
    </location>
</feature>
<dbReference type="InterPro" id="IPR018202">
    <property type="entry name" value="Ser_caboxypep_ser_AS"/>
</dbReference>
<dbReference type="Proteomes" id="UP001161247">
    <property type="component" value="Chromosome 3"/>
</dbReference>
<keyword evidence="3" id="KW-0964">Secreted</keyword>
<protein>
    <recommendedName>
        <fullName evidence="10">Carboxypeptidase</fullName>
        <ecNumber evidence="10">3.4.16.-</ecNumber>
    </recommendedName>
</protein>
<keyword evidence="4 10" id="KW-0121">Carboxypeptidase</keyword>
<dbReference type="InterPro" id="IPR029058">
    <property type="entry name" value="AB_hydrolase_fold"/>
</dbReference>
<dbReference type="FunFam" id="3.40.50.11320:FF:000002">
    <property type="entry name" value="Carboxypeptidase"/>
    <property type="match status" value="1"/>
</dbReference>
<gene>
    <name evidence="11" type="ORF">OLC1_LOCUS8874</name>
</gene>
<evidence type="ECO:0000256" key="1">
    <source>
        <dbReference type="ARBA" id="ARBA00004613"/>
    </source>
</evidence>
<dbReference type="PROSITE" id="PS00560">
    <property type="entry name" value="CARBOXYPEPT_SER_HIS"/>
    <property type="match status" value="1"/>
</dbReference>
<comment type="subcellular location">
    <subcellularLocation>
        <location evidence="1">Secreted</location>
    </subcellularLocation>
</comment>
<dbReference type="PANTHER" id="PTHR11802">
    <property type="entry name" value="SERINE PROTEASE FAMILY S10 SERINE CARBOXYPEPTIDASE"/>
    <property type="match status" value="1"/>
</dbReference>
<evidence type="ECO:0000256" key="6">
    <source>
        <dbReference type="ARBA" id="ARBA00022729"/>
    </source>
</evidence>
<dbReference type="AlphaFoldDB" id="A0AAV1CT06"/>
<proteinExistence type="inferred from homology"/>
<organism evidence="11 12">
    <name type="scientific">Oldenlandia corymbosa var. corymbosa</name>
    <dbReference type="NCBI Taxonomy" id="529605"/>
    <lineage>
        <taxon>Eukaryota</taxon>
        <taxon>Viridiplantae</taxon>
        <taxon>Streptophyta</taxon>
        <taxon>Embryophyta</taxon>
        <taxon>Tracheophyta</taxon>
        <taxon>Spermatophyta</taxon>
        <taxon>Magnoliopsida</taxon>
        <taxon>eudicotyledons</taxon>
        <taxon>Gunneridae</taxon>
        <taxon>Pentapetalae</taxon>
        <taxon>asterids</taxon>
        <taxon>lamiids</taxon>
        <taxon>Gentianales</taxon>
        <taxon>Rubiaceae</taxon>
        <taxon>Rubioideae</taxon>
        <taxon>Spermacoceae</taxon>
        <taxon>Hedyotis-Oldenlandia complex</taxon>
        <taxon>Oldenlandia</taxon>
    </lineage>
</organism>
<evidence type="ECO:0000256" key="3">
    <source>
        <dbReference type="ARBA" id="ARBA00022525"/>
    </source>
</evidence>